<dbReference type="Pfam" id="PF00392">
    <property type="entry name" value="GntR"/>
    <property type="match status" value="1"/>
</dbReference>
<gene>
    <name evidence="5" type="ORF">JQX41_21935</name>
    <name evidence="6" type="ORF">JQX48_21955</name>
</gene>
<comment type="caution">
    <text evidence="5">The sequence shown here is derived from an EMBL/GenBank/DDBJ whole genome shotgun (WGS) entry which is preliminary data.</text>
</comment>
<dbReference type="InterPro" id="IPR000524">
    <property type="entry name" value="Tscrpt_reg_HTH_GntR"/>
</dbReference>
<dbReference type="SUPFAM" id="SSF46785">
    <property type="entry name" value="Winged helix' DNA-binding domain"/>
    <property type="match status" value="1"/>
</dbReference>
<dbReference type="Pfam" id="PF07729">
    <property type="entry name" value="FCD"/>
    <property type="match status" value="1"/>
</dbReference>
<dbReference type="PANTHER" id="PTHR43537:SF39">
    <property type="entry name" value="HTH-TYPE TRANSCRIPTIONAL REGULATOR MCBR"/>
    <property type="match status" value="1"/>
</dbReference>
<dbReference type="Gene3D" id="1.10.10.10">
    <property type="entry name" value="Winged helix-like DNA-binding domain superfamily/Winged helix DNA-binding domain"/>
    <property type="match status" value="1"/>
</dbReference>
<evidence type="ECO:0000313" key="6">
    <source>
        <dbReference type="EMBL" id="MBM2419646.1"/>
    </source>
</evidence>
<name>A0A9Q2S1X7_9RHOB</name>
<evidence type="ECO:0000256" key="2">
    <source>
        <dbReference type="ARBA" id="ARBA00023125"/>
    </source>
</evidence>
<proteinExistence type="predicted"/>
<dbReference type="InterPro" id="IPR036388">
    <property type="entry name" value="WH-like_DNA-bd_sf"/>
</dbReference>
<dbReference type="PANTHER" id="PTHR43537">
    <property type="entry name" value="TRANSCRIPTIONAL REGULATOR, GNTR FAMILY"/>
    <property type="match status" value="1"/>
</dbReference>
<keyword evidence="8" id="KW-1185">Reference proteome</keyword>
<keyword evidence="3" id="KW-0804">Transcription</keyword>
<evidence type="ECO:0000256" key="3">
    <source>
        <dbReference type="ARBA" id="ARBA00023163"/>
    </source>
</evidence>
<dbReference type="Gene3D" id="1.20.120.530">
    <property type="entry name" value="GntR ligand-binding domain-like"/>
    <property type="match status" value="1"/>
</dbReference>
<dbReference type="InterPro" id="IPR011711">
    <property type="entry name" value="GntR_C"/>
</dbReference>
<keyword evidence="1" id="KW-0805">Transcription regulation</keyword>
<dbReference type="Proteomes" id="UP000755667">
    <property type="component" value="Unassembled WGS sequence"/>
</dbReference>
<feature type="domain" description="HTH gntR-type" evidence="4">
    <location>
        <begin position="7"/>
        <end position="74"/>
    </location>
</feature>
<dbReference type="InterPro" id="IPR008920">
    <property type="entry name" value="TF_FadR/GntR_C"/>
</dbReference>
<dbReference type="PROSITE" id="PS50949">
    <property type="entry name" value="HTH_GNTR"/>
    <property type="match status" value="1"/>
</dbReference>
<keyword evidence="2" id="KW-0238">DNA-binding</keyword>
<dbReference type="AlphaFoldDB" id="A0A9Q2S1X7"/>
<organism evidence="5 7">
    <name type="scientific">Marivita cryptomonadis</name>
    <dbReference type="NCBI Taxonomy" id="505252"/>
    <lineage>
        <taxon>Bacteria</taxon>
        <taxon>Pseudomonadati</taxon>
        <taxon>Pseudomonadota</taxon>
        <taxon>Alphaproteobacteria</taxon>
        <taxon>Rhodobacterales</taxon>
        <taxon>Roseobacteraceae</taxon>
        <taxon>Marivita</taxon>
    </lineage>
</organism>
<dbReference type="SUPFAM" id="SSF48008">
    <property type="entry name" value="GntR ligand-binding domain-like"/>
    <property type="match status" value="1"/>
</dbReference>
<evidence type="ECO:0000313" key="7">
    <source>
        <dbReference type="Proteomes" id="UP000755667"/>
    </source>
</evidence>
<dbReference type="GeneID" id="62642686"/>
<dbReference type="SMART" id="SM00345">
    <property type="entry name" value="HTH_GNTR"/>
    <property type="match status" value="1"/>
</dbReference>
<evidence type="ECO:0000259" key="4">
    <source>
        <dbReference type="PROSITE" id="PS50949"/>
    </source>
</evidence>
<dbReference type="SMART" id="SM00895">
    <property type="entry name" value="FCD"/>
    <property type="match status" value="1"/>
</dbReference>
<protein>
    <submittedName>
        <fullName evidence="5">GntR family transcriptional regulator</fullName>
    </submittedName>
</protein>
<dbReference type="GO" id="GO:0003677">
    <property type="term" value="F:DNA binding"/>
    <property type="evidence" value="ECO:0007669"/>
    <property type="project" value="UniProtKB-KW"/>
</dbReference>
<dbReference type="EMBL" id="JAFBXE010000022">
    <property type="protein sequence ID" value="MBM2414975.1"/>
    <property type="molecule type" value="Genomic_DNA"/>
</dbReference>
<evidence type="ECO:0000256" key="1">
    <source>
        <dbReference type="ARBA" id="ARBA00023015"/>
    </source>
</evidence>
<dbReference type="RefSeq" id="WP_085632477.1">
    <property type="nucleotide sequence ID" value="NZ_JFKD01000019.1"/>
</dbReference>
<evidence type="ECO:0000313" key="8">
    <source>
        <dbReference type="Proteomes" id="UP000809440"/>
    </source>
</evidence>
<dbReference type="Proteomes" id="UP000809440">
    <property type="component" value="Unassembled WGS sequence"/>
</dbReference>
<dbReference type="InterPro" id="IPR036390">
    <property type="entry name" value="WH_DNA-bd_sf"/>
</dbReference>
<sequence length="225" mass="25107">MELIGRIPLGDQVYDRIAKALLTGQMRPNDRLTIRGLADQLGVSSTPVRDAVKQLTQENVLEHRSPKDVRVPVMTEATYLEILEIRLSLEGLAAEKAAQHATPVQIRELRKLLERNDRAIVRQNWALATEGNQEFHLALSTLAGMPTLQKVLKGLWLQMGPLVACYYDTEPVGLNRHHYELLQALELRDGTAARRAIEADISSARPAMLDQIAALRARLVVQNVA</sequence>
<dbReference type="CDD" id="cd07377">
    <property type="entry name" value="WHTH_GntR"/>
    <property type="match status" value="1"/>
</dbReference>
<evidence type="ECO:0000313" key="5">
    <source>
        <dbReference type="EMBL" id="MBM2414975.1"/>
    </source>
</evidence>
<reference evidence="5 8" key="1">
    <citation type="submission" date="2021-01" db="EMBL/GenBank/DDBJ databases">
        <title>Diatom-associated Roseobacters Show Island Model of Population Structure.</title>
        <authorList>
            <person name="Qu L."/>
            <person name="Feng X."/>
            <person name="Chen Y."/>
            <person name="Li L."/>
            <person name="Wang X."/>
            <person name="Hu Z."/>
            <person name="Wang H."/>
            <person name="Luo H."/>
        </authorList>
    </citation>
    <scope>NUCLEOTIDE SEQUENCE</scope>
    <source>
        <strain evidence="6 8">CC28-63</strain>
        <strain evidence="5">CC28-69</strain>
    </source>
</reference>
<dbReference type="GO" id="GO:0003700">
    <property type="term" value="F:DNA-binding transcription factor activity"/>
    <property type="evidence" value="ECO:0007669"/>
    <property type="project" value="InterPro"/>
</dbReference>
<accession>A0A9Q2S1X7</accession>
<dbReference type="OrthoDB" id="7620579at2"/>
<dbReference type="EMBL" id="JAFBXF010000022">
    <property type="protein sequence ID" value="MBM2419646.1"/>
    <property type="molecule type" value="Genomic_DNA"/>
</dbReference>